<accession>A0A498SJZ7</accession>
<dbReference type="InterPro" id="IPR042178">
    <property type="entry name" value="Serpin_sf_1"/>
</dbReference>
<dbReference type="EMBL" id="UPTC01001578">
    <property type="protein sequence ID" value="VBB32176.1"/>
    <property type="molecule type" value="Genomic_DNA"/>
</dbReference>
<name>A0A498SJZ7_ACAVI</name>
<feature type="compositionally biased region" description="Polar residues" evidence="1">
    <location>
        <begin position="536"/>
        <end position="545"/>
    </location>
</feature>
<dbReference type="SUPFAM" id="SSF56574">
    <property type="entry name" value="Serpins"/>
    <property type="match status" value="1"/>
</dbReference>
<dbReference type="STRING" id="6277.A0A498SJZ7"/>
<evidence type="ECO:0000256" key="1">
    <source>
        <dbReference type="SAM" id="MobiDB-lite"/>
    </source>
</evidence>
<feature type="region of interest" description="Disordered" evidence="1">
    <location>
        <begin position="449"/>
        <end position="484"/>
    </location>
</feature>
<evidence type="ECO:0000313" key="2">
    <source>
        <dbReference type="EMBL" id="VBB32176.1"/>
    </source>
</evidence>
<dbReference type="OrthoDB" id="5834349at2759"/>
<keyword evidence="3" id="KW-1185">Reference proteome</keyword>
<feature type="compositionally biased region" description="Basic and acidic residues" evidence="1">
    <location>
        <begin position="547"/>
        <end position="562"/>
    </location>
</feature>
<dbReference type="AlphaFoldDB" id="A0A498SJZ7"/>
<protein>
    <submittedName>
        <fullName evidence="2">Uncharacterized protein</fullName>
    </submittedName>
</protein>
<dbReference type="Proteomes" id="UP000276991">
    <property type="component" value="Unassembled WGS sequence"/>
</dbReference>
<evidence type="ECO:0000313" key="3">
    <source>
        <dbReference type="Proteomes" id="UP000276991"/>
    </source>
</evidence>
<proteinExistence type="predicted"/>
<dbReference type="Gene3D" id="3.30.497.10">
    <property type="entry name" value="Antithrombin, subunit I, domain 2"/>
    <property type="match status" value="1"/>
</dbReference>
<sequence>MVITPDHPKIDDWECLPLIDFGITLLNTIPSKRLNLAHLPETEVQNLRITNEEWNLAISPLQIIRGFAALYILADGKCKIQLSNLISKVLFGMIGPLGKAIHEVLNDLCTNYLKSLSKGVIEIYFEENHLLKFDNRLMEYIEKYYGAEEATQGAMEYVVRRDLPPKQGTRLVLITSFNSTFYWKPPDQITEVEIFFYDTYKKVMDARSVIKGYRCDGLFRTDITRDGVRVMELDSEIDNLRMYLFQPRMLFMKDFLKSLNAKKLQRYINQIDKAPTKQSVIIPCFSITSPVGLRSVFASCNPLYHFIFKNKHPQFPYPCIARIFSPDKAEFGMIYGKKSQENYGPFHIYPLWDYYHRTKIVLKTGQRESKRRNDEEMPVVTFTQRTMKDETAGKKYQHVAAVTGRMMIIEDQTGIDRKHYIVGILENGNDENFGGKTIISSLSKSKKLNRKKKGNSTRSSAIGSTGAVRNNIDRNIPQSKEPLQHQYGYNLLKNTMKQTGIQRSTRKNERSQQKSSKRRHSMIEKEFNNMRKKSSTNKFTKINQQHSKKDETTQCDKSKDDNNDQNNISSKTQLSTSSQHSVNRSSV</sequence>
<dbReference type="InterPro" id="IPR036186">
    <property type="entry name" value="Serpin_sf"/>
</dbReference>
<dbReference type="InterPro" id="IPR042185">
    <property type="entry name" value="Serpin_sf_2"/>
</dbReference>
<reference evidence="2 3" key="1">
    <citation type="submission" date="2018-08" db="EMBL/GenBank/DDBJ databases">
        <authorList>
            <person name="Laetsch R D."/>
            <person name="Stevens L."/>
            <person name="Kumar S."/>
            <person name="Blaxter L. M."/>
        </authorList>
    </citation>
    <scope>NUCLEOTIDE SEQUENCE [LARGE SCALE GENOMIC DNA]</scope>
</reference>
<dbReference type="Gene3D" id="2.30.39.10">
    <property type="entry name" value="Alpha-1-antitrypsin, domain 1"/>
    <property type="match status" value="1"/>
</dbReference>
<feature type="region of interest" description="Disordered" evidence="1">
    <location>
        <begin position="497"/>
        <end position="587"/>
    </location>
</feature>
<feature type="compositionally biased region" description="Polar residues" evidence="1">
    <location>
        <begin position="572"/>
        <end position="587"/>
    </location>
</feature>
<organism evidence="2 3">
    <name type="scientific">Acanthocheilonema viteae</name>
    <name type="common">Filarial nematode worm</name>
    <name type="synonym">Dipetalonema viteae</name>
    <dbReference type="NCBI Taxonomy" id="6277"/>
    <lineage>
        <taxon>Eukaryota</taxon>
        <taxon>Metazoa</taxon>
        <taxon>Ecdysozoa</taxon>
        <taxon>Nematoda</taxon>
        <taxon>Chromadorea</taxon>
        <taxon>Rhabditida</taxon>
        <taxon>Spirurina</taxon>
        <taxon>Spiruromorpha</taxon>
        <taxon>Filarioidea</taxon>
        <taxon>Onchocercidae</taxon>
        <taxon>Acanthocheilonema</taxon>
    </lineage>
</organism>
<gene>
    <name evidence="2" type="ORF">NAV_LOCUS6967</name>
</gene>